<comment type="caution">
    <text evidence="1">The sequence shown here is derived from an EMBL/GenBank/DDBJ whole genome shotgun (WGS) entry which is preliminary data.</text>
</comment>
<keyword evidence="2" id="KW-1185">Reference proteome</keyword>
<dbReference type="Proteomes" id="UP000824890">
    <property type="component" value="Unassembled WGS sequence"/>
</dbReference>
<accession>A0ABQ8AJT9</accession>
<reference evidence="1 2" key="1">
    <citation type="submission" date="2021-05" db="EMBL/GenBank/DDBJ databases">
        <title>Genome Assembly of Synthetic Allotetraploid Brassica napus Reveals Homoeologous Exchanges between Subgenomes.</title>
        <authorList>
            <person name="Davis J.T."/>
        </authorList>
    </citation>
    <scope>NUCLEOTIDE SEQUENCE [LARGE SCALE GENOMIC DNA]</scope>
    <source>
        <strain evidence="2">cv. Da-Ae</strain>
        <tissue evidence="1">Seedling</tissue>
    </source>
</reference>
<gene>
    <name evidence="1" type="ORF">HID58_055273</name>
</gene>
<protein>
    <submittedName>
        <fullName evidence="1">Uncharacterized protein</fullName>
    </submittedName>
</protein>
<organism evidence="1 2">
    <name type="scientific">Brassica napus</name>
    <name type="common">Rape</name>
    <dbReference type="NCBI Taxonomy" id="3708"/>
    <lineage>
        <taxon>Eukaryota</taxon>
        <taxon>Viridiplantae</taxon>
        <taxon>Streptophyta</taxon>
        <taxon>Embryophyta</taxon>
        <taxon>Tracheophyta</taxon>
        <taxon>Spermatophyta</taxon>
        <taxon>Magnoliopsida</taxon>
        <taxon>eudicotyledons</taxon>
        <taxon>Gunneridae</taxon>
        <taxon>Pentapetalae</taxon>
        <taxon>rosids</taxon>
        <taxon>malvids</taxon>
        <taxon>Brassicales</taxon>
        <taxon>Brassicaceae</taxon>
        <taxon>Brassiceae</taxon>
        <taxon>Brassica</taxon>
    </lineage>
</organism>
<dbReference type="EMBL" id="JAGKQM010000013">
    <property type="protein sequence ID" value="KAH0892844.1"/>
    <property type="molecule type" value="Genomic_DNA"/>
</dbReference>
<proteinExistence type="predicted"/>
<feature type="non-terminal residue" evidence="1">
    <location>
        <position position="1"/>
    </location>
</feature>
<evidence type="ECO:0000313" key="1">
    <source>
        <dbReference type="EMBL" id="KAH0892844.1"/>
    </source>
</evidence>
<name>A0ABQ8AJT9_BRANA</name>
<sequence>NTPTPDIQTTDSDSKPRSIPAYGPIWVQNHMRPRQSILSKPRDGEALLIYLKEQKHTGSAVLAQRAKILLYTPEVQRSLARQTEELANIREPPCIRRIYPKTFGFQENQFHKLQVSRGRSPQTSMFQEDKFQNHRASGGYLREDTSNMTKWRDLRPATSTRNCRTTRPKKVILPRRCPIDLEGIMNGSTEATGTISTTAHIQWTSRVVHLRRTECDVILTCQSTNSSKPPGITGDYEFLHDVHQYFGVVRRRIGLQASTNGLVPPEEGMRKIAVFTRLLPSMELLHPRVRVLQKIILQPISNHGVHKHEVNR</sequence>
<evidence type="ECO:0000313" key="2">
    <source>
        <dbReference type="Proteomes" id="UP000824890"/>
    </source>
</evidence>